<dbReference type="Proteomes" id="UP000007383">
    <property type="component" value="Chromosome"/>
</dbReference>
<dbReference type="KEGG" id="sfc:Spiaf_2455"/>
<keyword evidence="3" id="KW-1185">Reference proteome</keyword>
<evidence type="ECO:0000256" key="1">
    <source>
        <dbReference type="SAM" id="MobiDB-lite"/>
    </source>
</evidence>
<evidence type="ECO:0000313" key="2">
    <source>
        <dbReference type="EMBL" id="AFG38486.1"/>
    </source>
</evidence>
<dbReference type="AlphaFoldDB" id="H9ULU3"/>
<evidence type="ECO:0000313" key="3">
    <source>
        <dbReference type="Proteomes" id="UP000007383"/>
    </source>
</evidence>
<feature type="compositionally biased region" description="Basic and acidic residues" evidence="1">
    <location>
        <begin position="32"/>
        <end position="47"/>
    </location>
</feature>
<organism evidence="2 3">
    <name type="scientific">Spirochaeta africana (strain ATCC 700263 / DSM 8902 / Z-7692)</name>
    <dbReference type="NCBI Taxonomy" id="889378"/>
    <lineage>
        <taxon>Bacteria</taxon>
        <taxon>Pseudomonadati</taxon>
        <taxon>Spirochaetota</taxon>
        <taxon>Spirochaetia</taxon>
        <taxon>Spirochaetales</taxon>
        <taxon>Spirochaetaceae</taxon>
        <taxon>Spirochaeta</taxon>
    </lineage>
</organism>
<dbReference type="EMBL" id="CP003282">
    <property type="protein sequence ID" value="AFG38486.1"/>
    <property type="molecule type" value="Genomic_DNA"/>
</dbReference>
<name>H9ULU3_SPIAZ</name>
<gene>
    <name evidence="2" type="ordered locus">Spiaf_2455</name>
</gene>
<accession>H9ULU3</accession>
<reference evidence="3" key="1">
    <citation type="journal article" date="2013" name="Stand. Genomic Sci.">
        <title>Complete genome sequence of the halophilic bacterium Spirochaeta africana type strain (Z-7692(T)) from the alkaline Lake Magadi in the East African Rift.</title>
        <authorList>
            <person name="Liolos K."/>
            <person name="Abt B."/>
            <person name="Scheuner C."/>
            <person name="Teshima H."/>
            <person name="Held B."/>
            <person name="Lapidus A."/>
            <person name="Nolan M."/>
            <person name="Lucas S."/>
            <person name="Deshpande S."/>
            <person name="Cheng J.F."/>
            <person name="Tapia R."/>
            <person name="Goodwin L.A."/>
            <person name="Pitluck S."/>
            <person name="Pagani I."/>
            <person name="Ivanova N."/>
            <person name="Mavromatis K."/>
            <person name="Mikhailova N."/>
            <person name="Huntemann M."/>
            <person name="Pati A."/>
            <person name="Chen A."/>
            <person name="Palaniappan K."/>
            <person name="Land M."/>
            <person name="Rohde M."/>
            <person name="Tindall B.J."/>
            <person name="Detter J.C."/>
            <person name="Goker M."/>
            <person name="Bristow J."/>
            <person name="Eisen J.A."/>
            <person name="Markowitz V."/>
            <person name="Hugenholtz P."/>
            <person name="Woyke T."/>
            <person name="Klenk H.P."/>
            <person name="Kyrpides N.C."/>
        </authorList>
    </citation>
    <scope>NUCLEOTIDE SEQUENCE</scope>
    <source>
        <strain evidence="3">ATCC 700263 / DSM 8902 / Z-7692</strain>
    </source>
</reference>
<protein>
    <submittedName>
        <fullName evidence="2">Uncharacterized protein</fullName>
    </submittedName>
</protein>
<feature type="region of interest" description="Disordered" evidence="1">
    <location>
        <begin position="32"/>
        <end position="56"/>
    </location>
</feature>
<sequence>MVMIRIATASAVILSLLTMLPLQPPLLARPADQEQQLRERLQSHLEPESTPPPGTEQIRSGVFSILGGTGLGSIGVWVSLQGLEYRAEAIELYQEYQDLGYLDDPDAFDDAWKDYRNTELKGIALRASGAAATGTGIYLVIRGMMSIYDAARQSQELADEMGVDPAAARSQAAPARPAGVLAGQLLLEPRGLSLVWRY</sequence>
<dbReference type="HOGENOM" id="CLU_1377370_0_0_12"/>
<dbReference type="PATRIC" id="fig|889378.3.peg.2432"/>
<dbReference type="STRING" id="889378.Spiaf_2455"/>
<proteinExistence type="predicted"/>